<reference evidence="4" key="1">
    <citation type="submission" date="2014-11" db="EMBL/GenBank/DDBJ databases">
        <authorList>
            <person name="Zhu J."/>
            <person name="Qi W."/>
            <person name="Song R."/>
        </authorList>
    </citation>
    <scope>NUCLEOTIDE SEQUENCE</scope>
</reference>
<dbReference type="PANTHER" id="PTHR10572:SF24">
    <property type="entry name" value="3-HYDROXY-3-METHYLGLUTARYL-COENZYME A REDUCTASE"/>
    <property type="match status" value="1"/>
</dbReference>
<dbReference type="SUPFAM" id="SSF55035">
    <property type="entry name" value="NAD-binding domain of HMG-CoA reductase"/>
    <property type="match status" value="1"/>
</dbReference>
<dbReference type="AlphaFoldDB" id="A0A1B1TBA5"/>
<dbReference type="InterPro" id="IPR009023">
    <property type="entry name" value="HMG_CoA_Rdtase_NAD(P)-bd_sf"/>
</dbReference>
<dbReference type="InterPro" id="IPR002202">
    <property type="entry name" value="HMG_CoA_Rdtase"/>
</dbReference>
<dbReference type="InterPro" id="IPR023074">
    <property type="entry name" value="HMG_CoA_Rdtase_cat_sf"/>
</dbReference>
<evidence type="ECO:0000256" key="1">
    <source>
        <dbReference type="ARBA" id="ARBA00007661"/>
    </source>
</evidence>
<dbReference type="InterPro" id="IPR023076">
    <property type="entry name" value="HMG_CoA_Rdtase_CS"/>
</dbReference>
<dbReference type="Pfam" id="PF00368">
    <property type="entry name" value="HMG-CoA_red"/>
    <property type="match status" value="1"/>
</dbReference>
<evidence type="ECO:0000256" key="2">
    <source>
        <dbReference type="ARBA" id="ARBA00023002"/>
    </source>
</evidence>
<dbReference type="GO" id="GO:0015936">
    <property type="term" value="P:coenzyme A metabolic process"/>
    <property type="evidence" value="ECO:0007669"/>
    <property type="project" value="InterPro"/>
</dbReference>
<dbReference type="InterPro" id="IPR009029">
    <property type="entry name" value="HMG_CoA_Rdtase_sub-bd_dom_sf"/>
</dbReference>
<dbReference type="Gene3D" id="3.90.770.10">
    <property type="entry name" value="3-hydroxy-3-methylglutaryl-coenzyme A Reductase, Chain A, domain 2"/>
    <property type="match status" value="2"/>
</dbReference>
<dbReference type="PANTHER" id="PTHR10572">
    <property type="entry name" value="3-HYDROXY-3-METHYLGLUTARYL-COENZYME A REDUCTASE"/>
    <property type="match status" value="1"/>
</dbReference>
<dbReference type="EMBL" id="KP211839">
    <property type="protein sequence ID" value="ANV79571.1"/>
    <property type="molecule type" value="Genomic_DNA"/>
</dbReference>
<dbReference type="InterPro" id="IPR004553">
    <property type="entry name" value="HMG_CoA_Rdtase_bac-typ"/>
</dbReference>
<dbReference type="CDD" id="cd00644">
    <property type="entry name" value="HMG-CoA_reductase_classII"/>
    <property type="match status" value="1"/>
</dbReference>
<keyword evidence="2 3" id="KW-0560">Oxidoreductase</keyword>
<evidence type="ECO:0000256" key="3">
    <source>
        <dbReference type="RuleBase" id="RU361219"/>
    </source>
</evidence>
<evidence type="ECO:0000313" key="4">
    <source>
        <dbReference type="EMBL" id="ANV79571.1"/>
    </source>
</evidence>
<organism evidence="4">
    <name type="scientific">uncultured Poseidoniia archaeon</name>
    <dbReference type="NCBI Taxonomy" id="1697135"/>
    <lineage>
        <taxon>Archaea</taxon>
        <taxon>Methanobacteriati</taxon>
        <taxon>Thermoplasmatota</taxon>
        <taxon>Candidatus Poseidoniia</taxon>
        <taxon>environmental samples</taxon>
    </lineage>
</organism>
<dbReference type="NCBIfam" id="TIGR00532">
    <property type="entry name" value="HMG_CoA_R_NAD"/>
    <property type="match status" value="1"/>
</dbReference>
<reference evidence="4" key="2">
    <citation type="journal article" date="2015" name="ISME J.">
        <title>A new class of marine Euryarchaeota group II from the Mediterranean deep chlorophyll maximum.</title>
        <authorList>
            <person name="Martin-Cuadrado A.B."/>
            <person name="Garcia-Heredia I."/>
            <person name="Molto A.G."/>
            <person name="Lopez-Ubeda R."/>
            <person name="Kimes N."/>
            <person name="Lopez-Garcia P."/>
            <person name="Moreira D."/>
            <person name="Rodriguez-Valera F."/>
        </authorList>
    </citation>
    <scope>NUCLEOTIDE SEQUENCE</scope>
</reference>
<dbReference type="PROSITE" id="PS50065">
    <property type="entry name" value="HMG_COA_REDUCTASE_4"/>
    <property type="match status" value="1"/>
</dbReference>
<accession>A0A1B1TBA5</accession>
<dbReference type="Gene3D" id="1.10.8.660">
    <property type="match status" value="1"/>
</dbReference>
<sequence>MPVDNSRLSGFFRHSVAERRNLVKKLANLTEEQVMALASNGELDDEAADRMIENVIGTMSLPVGIATNFVIDSKHYLIPFCLEESSVVAAASNMAKRCLEKGGFRTQNDAPMMIGQIQILDCPDINQSQLALHQAKDELISLCNSLPSTMIKLGGGCKRIETRIIESLSGPMLVLHIIVDCRDAMGANAVNTMAELIAPEVERLTSGRVHLKILSNLAAHRLARVEATFTPEELSNDGTKENGKQIIQGILEAHHFALADPFRAATHNKGVMNAISSVAVACGQDWRAIEAGCHSWASFSNNHYSSMTEWKLDDEGCLVGSIETPMAVGIVGGASKVHPVAKTNLAILGVNSASELAGIICAAGLSQNLGALRALATNGIQAGHMKLHSRNMAVSAGAVGDEIELVSAKLQSHIGPKTQTVVQKILEELRKA</sequence>
<dbReference type="PROSITE" id="PS00066">
    <property type="entry name" value="HMG_COA_REDUCTASE_1"/>
    <property type="match status" value="1"/>
</dbReference>
<dbReference type="SUPFAM" id="SSF56542">
    <property type="entry name" value="Substrate-binding domain of HMG-CoA reductase"/>
    <property type="match status" value="1"/>
</dbReference>
<name>A0A1B1TBA5_9ARCH</name>
<comment type="similarity">
    <text evidence="1 3">Belongs to the HMG-CoA reductase family.</text>
</comment>
<dbReference type="PRINTS" id="PR00071">
    <property type="entry name" value="HMGCOARDTASE"/>
</dbReference>
<dbReference type="GO" id="GO:0004420">
    <property type="term" value="F:hydroxymethylglutaryl-CoA reductase (NADPH) activity"/>
    <property type="evidence" value="ECO:0007669"/>
    <property type="project" value="InterPro"/>
</dbReference>
<proteinExistence type="inferred from homology"/>
<protein>
    <recommendedName>
        <fullName evidence="3">3-hydroxy-3-methylglutaryl coenzyme A reductase</fullName>
        <shortName evidence="3">HMG-CoA reductase</shortName>
    </recommendedName>
</protein>